<evidence type="ECO:0000313" key="2">
    <source>
        <dbReference type="EMBL" id="CAF0990426.1"/>
    </source>
</evidence>
<gene>
    <name evidence="2" type="ORF">GPM918_LOCUS13224</name>
    <name evidence="3" type="ORF">SRO942_LOCUS13224</name>
</gene>
<comment type="caution">
    <text evidence="2">The sequence shown here is derived from an EMBL/GenBank/DDBJ whole genome shotgun (WGS) entry which is preliminary data.</text>
</comment>
<reference evidence="2" key="1">
    <citation type="submission" date="2021-02" db="EMBL/GenBank/DDBJ databases">
        <authorList>
            <person name="Nowell W R."/>
        </authorList>
    </citation>
    <scope>NUCLEOTIDE SEQUENCE</scope>
</reference>
<dbReference type="EMBL" id="CAJNOQ010003006">
    <property type="protein sequence ID" value="CAF0990426.1"/>
    <property type="molecule type" value="Genomic_DNA"/>
</dbReference>
<feature type="transmembrane region" description="Helical" evidence="1">
    <location>
        <begin position="152"/>
        <end position="173"/>
    </location>
</feature>
<keyword evidence="1" id="KW-1133">Transmembrane helix</keyword>
<dbReference type="Proteomes" id="UP000681722">
    <property type="component" value="Unassembled WGS sequence"/>
</dbReference>
<evidence type="ECO:0000313" key="3">
    <source>
        <dbReference type="EMBL" id="CAF3762444.1"/>
    </source>
</evidence>
<keyword evidence="1" id="KW-0472">Membrane</keyword>
<protein>
    <submittedName>
        <fullName evidence="2">Uncharacterized protein</fullName>
    </submittedName>
</protein>
<evidence type="ECO:0000256" key="1">
    <source>
        <dbReference type="SAM" id="Phobius"/>
    </source>
</evidence>
<sequence>MCQLDNRFKAASGYGCYYISEEQVACTCPNDHYVMNRPCRVCDREDFCGSLDVLCAEGNTSLLNAYFACACLNGQTLMGNPCDGVQQTSTSTSTTTLTTLTSHSNIMVSQSDITSTTGSETESDRNTSHLCFILTTTAKGSSGNPRTSKLRLTLVIVGSAIIGVGVIVTAFMMKRQIGYKNGRFMRKKRRYSLPSENRISVHGVA</sequence>
<dbReference type="Proteomes" id="UP000663829">
    <property type="component" value="Unassembled WGS sequence"/>
</dbReference>
<evidence type="ECO:0000313" key="4">
    <source>
        <dbReference type="Proteomes" id="UP000663829"/>
    </source>
</evidence>
<organism evidence="2 4">
    <name type="scientific">Didymodactylos carnosus</name>
    <dbReference type="NCBI Taxonomy" id="1234261"/>
    <lineage>
        <taxon>Eukaryota</taxon>
        <taxon>Metazoa</taxon>
        <taxon>Spiralia</taxon>
        <taxon>Gnathifera</taxon>
        <taxon>Rotifera</taxon>
        <taxon>Eurotatoria</taxon>
        <taxon>Bdelloidea</taxon>
        <taxon>Philodinida</taxon>
        <taxon>Philodinidae</taxon>
        <taxon>Didymodactylos</taxon>
    </lineage>
</organism>
<accession>A0A814G8I2</accession>
<keyword evidence="1" id="KW-0812">Transmembrane</keyword>
<dbReference type="OrthoDB" id="10044641at2759"/>
<dbReference type="AlphaFoldDB" id="A0A814G8I2"/>
<dbReference type="EMBL" id="CAJOBC010003006">
    <property type="protein sequence ID" value="CAF3762444.1"/>
    <property type="molecule type" value="Genomic_DNA"/>
</dbReference>
<keyword evidence="4" id="KW-1185">Reference proteome</keyword>
<proteinExistence type="predicted"/>
<name>A0A814G8I2_9BILA</name>